<dbReference type="Proteomes" id="UP000799779">
    <property type="component" value="Unassembled WGS sequence"/>
</dbReference>
<keyword evidence="1" id="KW-0732">Signal</keyword>
<gene>
    <name evidence="2" type="ORF">P154DRAFT_562980</name>
</gene>
<evidence type="ECO:0000313" key="3">
    <source>
        <dbReference type="Proteomes" id="UP000799779"/>
    </source>
</evidence>
<organism evidence="2 3">
    <name type="scientific">Amniculicola lignicola CBS 123094</name>
    <dbReference type="NCBI Taxonomy" id="1392246"/>
    <lineage>
        <taxon>Eukaryota</taxon>
        <taxon>Fungi</taxon>
        <taxon>Dikarya</taxon>
        <taxon>Ascomycota</taxon>
        <taxon>Pezizomycotina</taxon>
        <taxon>Dothideomycetes</taxon>
        <taxon>Pleosporomycetidae</taxon>
        <taxon>Pleosporales</taxon>
        <taxon>Amniculicolaceae</taxon>
        <taxon>Amniculicola</taxon>
    </lineage>
</organism>
<feature type="signal peptide" evidence="1">
    <location>
        <begin position="1"/>
        <end position="19"/>
    </location>
</feature>
<evidence type="ECO:0000313" key="2">
    <source>
        <dbReference type="EMBL" id="KAF2001116.1"/>
    </source>
</evidence>
<feature type="non-terminal residue" evidence="2">
    <location>
        <position position="160"/>
    </location>
</feature>
<protein>
    <submittedName>
        <fullName evidence="2">Uncharacterized protein</fullName>
    </submittedName>
</protein>
<keyword evidence="3" id="KW-1185">Reference proteome</keyword>
<proteinExistence type="predicted"/>
<name>A0A6A5WU44_9PLEO</name>
<sequence>MLASCYLVLISTFIWLASASPILRLHSMQELLRISPKSSEDRPNFRATTVILSITTAGNKNERYVEIPLRQRIVPGTDLPRQLSSAKIAALMDSQRRAASLEQLNGVICRVAPALSQEEKGVHFNSGKQQVVWPWFALRDGSVEFEKPSSRWFLAGRDIG</sequence>
<dbReference type="OrthoDB" id="3650120at2759"/>
<dbReference type="EMBL" id="ML977585">
    <property type="protein sequence ID" value="KAF2001116.1"/>
    <property type="molecule type" value="Genomic_DNA"/>
</dbReference>
<dbReference type="AlphaFoldDB" id="A0A6A5WU44"/>
<feature type="chain" id="PRO_5025519440" evidence="1">
    <location>
        <begin position="20"/>
        <end position="160"/>
    </location>
</feature>
<evidence type="ECO:0000256" key="1">
    <source>
        <dbReference type="SAM" id="SignalP"/>
    </source>
</evidence>
<reference evidence="2" key="1">
    <citation type="journal article" date="2020" name="Stud. Mycol.">
        <title>101 Dothideomycetes genomes: a test case for predicting lifestyles and emergence of pathogens.</title>
        <authorList>
            <person name="Haridas S."/>
            <person name="Albert R."/>
            <person name="Binder M."/>
            <person name="Bloem J."/>
            <person name="Labutti K."/>
            <person name="Salamov A."/>
            <person name="Andreopoulos B."/>
            <person name="Baker S."/>
            <person name="Barry K."/>
            <person name="Bills G."/>
            <person name="Bluhm B."/>
            <person name="Cannon C."/>
            <person name="Castanera R."/>
            <person name="Culley D."/>
            <person name="Daum C."/>
            <person name="Ezra D."/>
            <person name="Gonzalez J."/>
            <person name="Henrissat B."/>
            <person name="Kuo A."/>
            <person name="Liang C."/>
            <person name="Lipzen A."/>
            <person name="Lutzoni F."/>
            <person name="Magnuson J."/>
            <person name="Mondo S."/>
            <person name="Nolan M."/>
            <person name="Ohm R."/>
            <person name="Pangilinan J."/>
            <person name="Park H.-J."/>
            <person name="Ramirez L."/>
            <person name="Alfaro M."/>
            <person name="Sun H."/>
            <person name="Tritt A."/>
            <person name="Yoshinaga Y."/>
            <person name="Zwiers L.-H."/>
            <person name="Turgeon B."/>
            <person name="Goodwin S."/>
            <person name="Spatafora J."/>
            <person name="Crous P."/>
            <person name="Grigoriev I."/>
        </authorList>
    </citation>
    <scope>NUCLEOTIDE SEQUENCE</scope>
    <source>
        <strain evidence="2">CBS 123094</strain>
    </source>
</reference>
<accession>A0A6A5WU44</accession>